<evidence type="ECO:0000313" key="2">
    <source>
        <dbReference type="Proteomes" id="UP000266673"/>
    </source>
</evidence>
<dbReference type="Gene3D" id="3.80.10.10">
    <property type="entry name" value="Ribonuclease Inhibitor"/>
    <property type="match status" value="1"/>
</dbReference>
<dbReference type="AlphaFoldDB" id="A0A397UMX0"/>
<dbReference type="EMBL" id="QKWP01001286">
    <property type="protein sequence ID" value="RIB10139.1"/>
    <property type="molecule type" value="Genomic_DNA"/>
</dbReference>
<reference evidence="1 2" key="1">
    <citation type="submission" date="2018-06" db="EMBL/GenBank/DDBJ databases">
        <title>Comparative genomics reveals the genomic features of Rhizophagus irregularis, R. cerebriforme, R. diaphanum and Gigaspora rosea, and their symbiotic lifestyle signature.</title>
        <authorList>
            <person name="Morin E."/>
            <person name="San Clemente H."/>
            <person name="Chen E.C.H."/>
            <person name="De La Providencia I."/>
            <person name="Hainaut M."/>
            <person name="Kuo A."/>
            <person name="Kohler A."/>
            <person name="Murat C."/>
            <person name="Tang N."/>
            <person name="Roy S."/>
            <person name="Loubradou J."/>
            <person name="Henrissat B."/>
            <person name="Grigoriev I.V."/>
            <person name="Corradi N."/>
            <person name="Roux C."/>
            <person name="Martin F.M."/>
        </authorList>
    </citation>
    <scope>NUCLEOTIDE SEQUENCE [LARGE SCALE GENOMIC DNA]</scope>
    <source>
        <strain evidence="1 2">DAOM 194757</strain>
    </source>
</reference>
<dbReference type="InterPro" id="IPR035979">
    <property type="entry name" value="RBD_domain_sf"/>
</dbReference>
<dbReference type="OrthoDB" id="10380053at2759"/>
<keyword evidence="2" id="KW-1185">Reference proteome</keyword>
<evidence type="ECO:0008006" key="3">
    <source>
        <dbReference type="Google" id="ProtNLM"/>
    </source>
</evidence>
<proteinExistence type="predicted"/>
<dbReference type="GO" id="GO:0003676">
    <property type="term" value="F:nucleic acid binding"/>
    <property type="evidence" value="ECO:0007669"/>
    <property type="project" value="InterPro"/>
</dbReference>
<sequence length="430" mass="49326">MWLEHEGFINPCNCNINKKKSNRCNCCYVHEKKLKLAPKIILDSLITMFLRTSKGLEELSINDLHMLPIATSFLNNMSEMTQLKTLRVKFRCCKDYKDIIDMKGLMNKLALKVVPSDASDALVNIMQSHKKLESLELDANRIARSIIVNNIPNGEKKYVKGTLSYYGCITKLKFIKMKGMTNVAYVTYKQDYEALYALSRANAYYYGITAKPPDDINYTKFFRALKFLEDSLKELTLHYIDFSKISLKDIENISKCQNLVRISFNHCQGITIKHCTSLSKNKLHIKKLEITGLGSATGLSLDQTYISIPLISIWGSTLEILHLNILSKETENALIIHCSNLKELIISESNAYSLTYIYSFLQQSSLKSLHINKYRGNYNEFCNLVPKLPTTLIFLGLNTDFDSYNELEFENLVKYCGKFFDLKTLNIKCL</sequence>
<gene>
    <name evidence="1" type="ORF">C2G38_2106837</name>
</gene>
<dbReference type="STRING" id="44941.A0A397UMX0"/>
<evidence type="ECO:0000313" key="1">
    <source>
        <dbReference type="EMBL" id="RIB10139.1"/>
    </source>
</evidence>
<dbReference type="SUPFAM" id="SSF54928">
    <property type="entry name" value="RNA-binding domain, RBD"/>
    <property type="match status" value="1"/>
</dbReference>
<organism evidence="1 2">
    <name type="scientific">Gigaspora rosea</name>
    <dbReference type="NCBI Taxonomy" id="44941"/>
    <lineage>
        <taxon>Eukaryota</taxon>
        <taxon>Fungi</taxon>
        <taxon>Fungi incertae sedis</taxon>
        <taxon>Mucoromycota</taxon>
        <taxon>Glomeromycotina</taxon>
        <taxon>Glomeromycetes</taxon>
        <taxon>Diversisporales</taxon>
        <taxon>Gigasporaceae</taxon>
        <taxon>Gigaspora</taxon>
    </lineage>
</organism>
<protein>
    <recommendedName>
        <fullName evidence="3">F-box domain-containing protein</fullName>
    </recommendedName>
</protein>
<name>A0A397UMX0_9GLOM</name>
<comment type="caution">
    <text evidence="1">The sequence shown here is derived from an EMBL/GenBank/DDBJ whole genome shotgun (WGS) entry which is preliminary data.</text>
</comment>
<dbReference type="Proteomes" id="UP000266673">
    <property type="component" value="Unassembled WGS sequence"/>
</dbReference>
<dbReference type="InterPro" id="IPR032675">
    <property type="entry name" value="LRR_dom_sf"/>
</dbReference>
<accession>A0A397UMX0</accession>
<dbReference type="SUPFAM" id="SSF52047">
    <property type="entry name" value="RNI-like"/>
    <property type="match status" value="1"/>
</dbReference>